<comment type="caution">
    <text evidence="1">The sequence shown here is derived from an EMBL/GenBank/DDBJ whole genome shotgun (WGS) entry which is preliminary data.</text>
</comment>
<protein>
    <submittedName>
        <fullName evidence="1">Uncharacterized protein</fullName>
    </submittedName>
</protein>
<evidence type="ECO:0000313" key="1">
    <source>
        <dbReference type="EMBL" id="MDT8975804.1"/>
    </source>
</evidence>
<keyword evidence="2" id="KW-1185">Reference proteome</keyword>
<dbReference type="RefSeq" id="WP_315743997.1">
    <property type="nucleotide sequence ID" value="NZ_JAVYAA010000001.1"/>
</dbReference>
<gene>
    <name evidence="1" type="ORF">RQP50_06070</name>
</gene>
<proteinExistence type="predicted"/>
<reference evidence="2" key="1">
    <citation type="submission" date="2023-09" db="EMBL/GenBank/DDBJ databases">
        <title>Paenibacillus sp. chi10 Genome sequencing and assembly.</title>
        <authorList>
            <person name="Kim I."/>
        </authorList>
    </citation>
    <scope>NUCLEOTIDE SEQUENCE [LARGE SCALE GENOMIC DNA]</scope>
    <source>
        <strain evidence="2">chi10</strain>
    </source>
</reference>
<sequence length="505" mass="59640">MKKILFYSLGGSDVQDKQLKYDRTKSSDDQKRVFNGFSDFCEKWYSILESNTEETIANIEIPLLNNLLKHLADEQNKPDQIVLFYTEQKPQDTKDTFWAYRIIEYIVTKTDLLGYRIPVVKGIQVQGNPASLSEMMYLYNELLTENTLRNECGVSEADIALACFTAGTPAMSHHLLEAFSGLKYPKNRHYYDVRRDRVQKIQLADLLRYDDVFKLVENMLYNRQFSQALDIIRTMQFTFLQPVLKEIEDVVRAFHYWTLFDYKEAVKHWEQGMRAWNTEDEHEYTIGCELLTKLYLGSEKIKTKNEDWLDDKDIRLVVQDYYRKACYFWEREQWQDFSVSASSFYEWLLYMKFVQIMGIEFVRGNHSGKNWTRYLERKKEEVQSRFPDFEGISRSSDRMAFIDMIKANSSSSEIIGSWGAAMDKLYRKRNEAVHALATITDTIIKECVGENWPEDTGSMLQQDFHVEIREDSMKRLIQSFVKTMENRLMTHLQLQKQAAILHLVT</sequence>
<accession>A0AAJ2JWY1</accession>
<dbReference type="EMBL" id="JAVYAA010000001">
    <property type="protein sequence ID" value="MDT8975804.1"/>
    <property type="molecule type" value="Genomic_DNA"/>
</dbReference>
<dbReference type="AlphaFoldDB" id="A0AAJ2JWY1"/>
<name>A0AAJ2JWY1_9BACL</name>
<dbReference type="Proteomes" id="UP001250538">
    <property type="component" value="Unassembled WGS sequence"/>
</dbReference>
<organism evidence="1 2">
    <name type="scientific">Paenibacillus suaedae</name>
    <dbReference type="NCBI Taxonomy" id="3077233"/>
    <lineage>
        <taxon>Bacteria</taxon>
        <taxon>Bacillati</taxon>
        <taxon>Bacillota</taxon>
        <taxon>Bacilli</taxon>
        <taxon>Bacillales</taxon>
        <taxon>Paenibacillaceae</taxon>
        <taxon>Paenibacillus</taxon>
    </lineage>
</organism>
<evidence type="ECO:0000313" key="2">
    <source>
        <dbReference type="Proteomes" id="UP001250538"/>
    </source>
</evidence>